<keyword evidence="3 10" id="KW-0699">rRNA-binding</keyword>
<evidence type="ECO:0000256" key="11">
    <source>
        <dbReference type="SAM" id="MobiDB-lite"/>
    </source>
</evidence>
<evidence type="ECO:0000256" key="5">
    <source>
        <dbReference type="ARBA" id="ARBA00022980"/>
    </source>
</evidence>
<dbReference type="PROSITE" id="PS00632">
    <property type="entry name" value="RIBOSOMAL_S4"/>
    <property type="match status" value="1"/>
</dbReference>
<feature type="compositionally biased region" description="Basic and acidic residues" evidence="11">
    <location>
        <begin position="326"/>
        <end position="344"/>
    </location>
</feature>
<evidence type="ECO:0000313" key="14">
    <source>
        <dbReference type="Proteomes" id="UP001285441"/>
    </source>
</evidence>
<dbReference type="PANTHER" id="PTHR11831:SF4">
    <property type="entry name" value="SMALL RIBOSOMAL SUBUNIT PROTEIN US4M"/>
    <property type="match status" value="1"/>
</dbReference>
<organism evidence="13 14">
    <name type="scientific">Podospora didyma</name>
    <dbReference type="NCBI Taxonomy" id="330526"/>
    <lineage>
        <taxon>Eukaryota</taxon>
        <taxon>Fungi</taxon>
        <taxon>Dikarya</taxon>
        <taxon>Ascomycota</taxon>
        <taxon>Pezizomycotina</taxon>
        <taxon>Sordariomycetes</taxon>
        <taxon>Sordariomycetidae</taxon>
        <taxon>Sordariales</taxon>
        <taxon>Podosporaceae</taxon>
        <taxon>Podospora</taxon>
    </lineage>
</organism>
<evidence type="ECO:0000256" key="2">
    <source>
        <dbReference type="ARBA" id="ARBA00007465"/>
    </source>
</evidence>
<keyword evidence="14" id="KW-1185">Reference proteome</keyword>
<dbReference type="Proteomes" id="UP001285441">
    <property type="component" value="Unassembled WGS sequence"/>
</dbReference>
<evidence type="ECO:0000256" key="9">
    <source>
        <dbReference type="ARBA" id="ARBA00071419"/>
    </source>
</evidence>
<dbReference type="Gene3D" id="3.10.290.10">
    <property type="entry name" value="RNA-binding S4 domain"/>
    <property type="match status" value="1"/>
</dbReference>
<dbReference type="SMART" id="SM00363">
    <property type="entry name" value="S4"/>
    <property type="match status" value="1"/>
</dbReference>
<dbReference type="InterPro" id="IPR022801">
    <property type="entry name" value="Ribosomal_uS4"/>
</dbReference>
<name>A0AAE0NZG3_9PEZI</name>
<evidence type="ECO:0000259" key="12">
    <source>
        <dbReference type="SMART" id="SM00363"/>
    </source>
</evidence>
<dbReference type="CDD" id="cd00165">
    <property type="entry name" value="S4"/>
    <property type="match status" value="1"/>
</dbReference>
<protein>
    <recommendedName>
        <fullName evidence="9">Small ribosomal subunit protein uS4m</fullName>
    </recommendedName>
</protein>
<dbReference type="SUPFAM" id="SSF55174">
    <property type="entry name" value="Alpha-L RNA-binding motif"/>
    <property type="match status" value="1"/>
</dbReference>
<dbReference type="GO" id="GO:0019843">
    <property type="term" value="F:rRNA binding"/>
    <property type="evidence" value="ECO:0007669"/>
    <property type="project" value="UniProtKB-KW"/>
</dbReference>
<reference evidence="13" key="2">
    <citation type="submission" date="2023-06" db="EMBL/GenBank/DDBJ databases">
        <authorList>
            <consortium name="Lawrence Berkeley National Laboratory"/>
            <person name="Haridas S."/>
            <person name="Hensen N."/>
            <person name="Bonometti L."/>
            <person name="Westerberg I."/>
            <person name="Brannstrom I.O."/>
            <person name="Guillou S."/>
            <person name="Cros-Aarteil S."/>
            <person name="Calhoun S."/>
            <person name="Kuo A."/>
            <person name="Mondo S."/>
            <person name="Pangilinan J."/>
            <person name="Riley R."/>
            <person name="LaButti K."/>
            <person name="Andreopoulos B."/>
            <person name="Lipzen A."/>
            <person name="Chen C."/>
            <person name="Yanf M."/>
            <person name="Daum C."/>
            <person name="Ng V."/>
            <person name="Clum A."/>
            <person name="Steindorff A."/>
            <person name="Ohm R."/>
            <person name="Martin F."/>
            <person name="Silar P."/>
            <person name="Natvig D."/>
            <person name="Lalanne C."/>
            <person name="Gautier V."/>
            <person name="Ament-velasquez S.L."/>
            <person name="Kruys A."/>
            <person name="Hutchinson M.I."/>
            <person name="Powell A.J."/>
            <person name="Barry K."/>
            <person name="Miller A.N."/>
            <person name="Grigoriev I.V."/>
            <person name="Debuchy R."/>
            <person name="Gladieux P."/>
            <person name="Thoren M.H."/>
            <person name="Johannesson H."/>
        </authorList>
    </citation>
    <scope>NUCLEOTIDE SEQUENCE</scope>
    <source>
        <strain evidence="13">CBS 232.78</strain>
    </source>
</reference>
<dbReference type="EMBL" id="JAULSW010000002">
    <property type="protein sequence ID" value="KAK3390439.1"/>
    <property type="molecule type" value="Genomic_DNA"/>
</dbReference>
<keyword evidence="6" id="KW-0496">Mitochondrion</keyword>
<feature type="region of interest" description="Disordered" evidence="11">
    <location>
        <begin position="321"/>
        <end position="344"/>
    </location>
</feature>
<evidence type="ECO:0000256" key="3">
    <source>
        <dbReference type="ARBA" id="ARBA00022730"/>
    </source>
</evidence>
<dbReference type="PROSITE" id="PS50889">
    <property type="entry name" value="S4"/>
    <property type="match status" value="1"/>
</dbReference>
<comment type="similarity">
    <text evidence="2">Belongs to the universal ribosomal protein uS4 family.</text>
</comment>
<evidence type="ECO:0000313" key="13">
    <source>
        <dbReference type="EMBL" id="KAK3390439.1"/>
    </source>
</evidence>
<keyword evidence="7" id="KW-0687">Ribonucleoprotein</keyword>
<evidence type="ECO:0000256" key="1">
    <source>
        <dbReference type="ARBA" id="ARBA00004173"/>
    </source>
</evidence>
<gene>
    <name evidence="13" type="ORF">B0H63DRAFT_114933</name>
</gene>
<dbReference type="InterPro" id="IPR002942">
    <property type="entry name" value="S4_RNA-bd"/>
</dbReference>
<evidence type="ECO:0000256" key="7">
    <source>
        <dbReference type="ARBA" id="ARBA00023274"/>
    </source>
</evidence>
<comment type="subcellular location">
    <subcellularLocation>
        <location evidence="1">Mitochondrion</location>
    </subcellularLocation>
</comment>
<dbReference type="FunFam" id="3.10.290.10:FF:000025">
    <property type="entry name" value="30S ribosomal subunit S4"/>
    <property type="match status" value="1"/>
</dbReference>
<proteinExistence type="inferred from homology"/>
<feature type="region of interest" description="Disordered" evidence="11">
    <location>
        <begin position="78"/>
        <end position="116"/>
    </location>
</feature>
<evidence type="ECO:0000256" key="6">
    <source>
        <dbReference type="ARBA" id="ARBA00023128"/>
    </source>
</evidence>
<feature type="domain" description="RNA-binding S4" evidence="12">
    <location>
        <begin position="128"/>
        <end position="191"/>
    </location>
</feature>
<dbReference type="GO" id="GO:0005763">
    <property type="term" value="C:mitochondrial small ribosomal subunit"/>
    <property type="evidence" value="ECO:0007669"/>
    <property type="project" value="TreeGrafter"/>
</dbReference>
<evidence type="ECO:0000256" key="8">
    <source>
        <dbReference type="ARBA" id="ARBA00037226"/>
    </source>
</evidence>
<reference evidence="13" key="1">
    <citation type="journal article" date="2023" name="Mol. Phylogenet. Evol.">
        <title>Genome-scale phylogeny and comparative genomics of the fungal order Sordariales.</title>
        <authorList>
            <person name="Hensen N."/>
            <person name="Bonometti L."/>
            <person name="Westerberg I."/>
            <person name="Brannstrom I.O."/>
            <person name="Guillou S."/>
            <person name="Cros-Aarteil S."/>
            <person name="Calhoun S."/>
            <person name="Haridas S."/>
            <person name="Kuo A."/>
            <person name="Mondo S."/>
            <person name="Pangilinan J."/>
            <person name="Riley R."/>
            <person name="LaButti K."/>
            <person name="Andreopoulos B."/>
            <person name="Lipzen A."/>
            <person name="Chen C."/>
            <person name="Yan M."/>
            <person name="Daum C."/>
            <person name="Ng V."/>
            <person name="Clum A."/>
            <person name="Steindorff A."/>
            <person name="Ohm R.A."/>
            <person name="Martin F."/>
            <person name="Silar P."/>
            <person name="Natvig D.O."/>
            <person name="Lalanne C."/>
            <person name="Gautier V."/>
            <person name="Ament-Velasquez S.L."/>
            <person name="Kruys A."/>
            <person name="Hutchinson M.I."/>
            <person name="Powell A.J."/>
            <person name="Barry K."/>
            <person name="Miller A.N."/>
            <person name="Grigoriev I.V."/>
            <person name="Debuchy R."/>
            <person name="Gladieux P."/>
            <person name="Hiltunen Thoren M."/>
            <person name="Johannesson H."/>
        </authorList>
    </citation>
    <scope>NUCLEOTIDE SEQUENCE</scope>
    <source>
        <strain evidence="13">CBS 232.78</strain>
    </source>
</reference>
<keyword evidence="4 10" id="KW-0694">RNA-binding</keyword>
<dbReference type="GO" id="GO:0042274">
    <property type="term" value="P:ribosomal small subunit biogenesis"/>
    <property type="evidence" value="ECO:0007669"/>
    <property type="project" value="TreeGrafter"/>
</dbReference>
<comment type="function">
    <text evidence="8">Component of the mitochondrial ribosome (mitoribosome), a dedicated translation machinery responsible for the synthesis of mitochondrial genome-encoded proteins, including at least some of the essential transmembrane subunits of the mitochondrial respiratory chain. The mitoribosomes are attached to the mitochondrial inner membrane and translation products are cotranslationally integrated into the membrane.</text>
</comment>
<feature type="compositionally biased region" description="Basic and acidic residues" evidence="11">
    <location>
        <begin position="91"/>
        <end position="101"/>
    </location>
</feature>
<evidence type="ECO:0000256" key="10">
    <source>
        <dbReference type="PROSITE-ProRule" id="PRU00182"/>
    </source>
</evidence>
<dbReference type="AlphaFoldDB" id="A0AAE0NZG3"/>
<accession>A0AAE0NZG3</accession>
<dbReference type="PANTHER" id="PTHR11831">
    <property type="entry name" value="30S 40S RIBOSOMAL PROTEIN"/>
    <property type="match status" value="1"/>
</dbReference>
<evidence type="ECO:0000256" key="4">
    <source>
        <dbReference type="ARBA" id="ARBA00022884"/>
    </source>
</evidence>
<keyword evidence="5" id="KW-0689">Ribosomal protein</keyword>
<sequence length="445" mass="49990">MDADCEMKLRQTWNKYNLYNLFAYKKTPHIVRTHFQQKWAAKAATRGYHGEHIKERQWQHMFSRRLLSVVDMDPEYMAKHDGSEQGAGRGSGRDWKPDDPTTKPARNGGSKSALPTPYMNMTYAPMERRLDVAVFRALFASSARQARQFVVHGAVKVNGMKMKYPGYLLNPGDMFQVDPDKVMLATGRKKETSFAKQKTAKSGAALARQAKIEAAGEGEEAATEVDQASTKSGEAVAEGEALDEIAANPGDVATLKKLLARAKFIADSPSADLSAKRKKALRTVMKDVRELMKRLGKASANRADTKGNLVDDLTAALSKLELSPAEQREAEQAEYKKEAEADEQKTLARKGIPMLSDLERKILEESMAREAENPRDFSKPYATPWQPRRYMSPFVFIPRYLEVNQNICAAVYLRHPVARQGLAEVPTPFENLTNQLAFNWYLRRG</sequence>
<dbReference type="InterPro" id="IPR018079">
    <property type="entry name" value="Ribosomal_uS4_CS"/>
</dbReference>
<dbReference type="Pfam" id="PF01479">
    <property type="entry name" value="S4"/>
    <property type="match status" value="1"/>
</dbReference>
<comment type="caution">
    <text evidence="13">The sequence shown here is derived from an EMBL/GenBank/DDBJ whole genome shotgun (WGS) entry which is preliminary data.</text>
</comment>
<dbReference type="InterPro" id="IPR036986">
    <property type="entry name" value="S4_RNA-bd_sf"/>
</dbReference>
<dbReference type="GO" id="GO:0003735">
    <property type="term" value="F:structural constituent of ribosome"/>
    <property type="evidence" value="ECO:0007669"/>
    <property type="project" value="TreeGrafter"/>
</dbReference>